<sequence>MNHTRLALGAAVALALTLSACSSDDGGSAAKPTAKASGSHTVDTAMGGVKVKNLPERVVVLNTAGLDSAITLGVRPVGATRAGTDQPFLSYLPAAKTKGIAEVGERESPDLKKIAGLKPDLIIGDKAHDGRRYKQLGAIAPTVLTGSADAAWKRNFLVHADALGEKARAKQVAATYRKHVAAVTKAVGGAGAAARTEVNVLRFVAGSDIRISGRRTPAGRVLSDVGLGRPAITRQARGGLSYDVGPEEIGRADADAIFTSTYGNPGLAKVAEATTSGQWRGIRAVRDSRVYNVADELWAQGVGYTAAGQILSELESDLAVR</sequence>
<keyword evidence="4 5" id="KW-0732">Signal</keyword>
<evidence type="ECO:0000313" key="7">
    <source>
        <dbReference type="EMBL" id="MEB8339822.1"/>
    </source>
</evidence>
<keyword evidence="3" id="KW-0813">Transport</keyword>
<feature type="domain" description="Fe/B12 periplasmic-binding" evidence="6">
    <location>
        <begin position="57"/>
        <end position="321"/>
    </location>
</feature>
<dbReference type="PROSITE" id="PS50983">
    <property type="entry name" value="FE_B12_PBP"/>
    <property type="match status" value="1"/>
</dbReference>
<dbReference type="Gene3D" id="3.40.50.1980">
    <property type="entry name" value="Nitrogenase molybdenum iron protein domain"/>
    <property type="match status" value="2"/>
</dbReference>
<comment type="subcellular location">
    <subcellularLocation>
        <location evidence="1">Cell envelope</location>
    </subcellularLocation>
</comment>
<dbReference type="PROSITE" id="PS51257">
    <property type="entry name" value="PROKAR_LIPOPROTEIN"/>
    <property type="match status" value="1"/>
</dbReference>
<reference evidence="7 8" key="1">
    <citation type="submission" date="2022-10" db="EMBL/GenBank/DDBJ databases">
        <authorList>
            <person name="Xie J."/>
            <person name="Shen N."/>
        </authorList>
    </citation>
    <scope>NUCLEOTIDE SEQUENCE [LARGE SCALE GENOMIC DNA]</scope>
    <source>
        <strain evidence="7 8">YIM65594</strain>
    </source>
</reference>
<name>A0ABU6FAK2_9ACTN</name>
<evidence type="ECO:0000256" key="3">
    <source>
        <dbReference type="ARBA" id="ARBA00022448"/>
    </source>
</evidence>
<dbReference type="SUPFAM" id="SSF53807">
    <property type="entry name" value="Helical backbone' metal receptor"/>
    <property type="match status" value="1"/>
</dbReference>
<dbReference type="Pfam" id="PF01497">
    <property type="entry name" value="Peripla_BP_2"/>
    <property type="match status" value="1"/>
</dbReference>
<dbReference type="PANTHER" id="PTHR30532">
    <property type="entry name" value="IRON III DICITRATE-BINDING PERIPLASMIC PROTEIN"/>
    <property type="match status" value="1"/>
</dbReference>
<dbReference type="RefSeq" id="WP_326018256.1">
    <property type="nucleotide sequence ID" value="NZ_JAOZYC010000123.1"/>
</dbReference>
<proteinExistence type="inferred from homology"/>
<accession>A0ABU6FAK2</accession>
<feature type="signal peptide" evidence="5">
    <location>
        <begin position="1"/>
        <end position="22"/>
    </location>
</feature>
<organism evidence="7 8">
    <name type="scientific">Streptomyces endophyticus</name>
    <dbReference type="NCBI Taxonomy" id="714166"/>
    <lineage>
        <taxon>Bacteria</taxon>
        <taxon>Bacillati</taxon>
        <taxon>Actinomycetota</taxon>
        <taxon>Actinomycetes</taxon>
        <taxon>Kitasatosporales</taxon>
        <taxon>Streptomycetaceae</taxon>
        <taxon>Streptomyces</taxon>
    </lineage>
</organism>
<dbReference type="CDD" id="cd01146">
    <property type="entry name" value="FhuD"/>
    <property type="match status" value="1"/>
</dbReference>
<feature type="chain" id="PRO_5045962140" evidence="5">
    <location>
        <begin position="23"/>
        <end position="321"/>
    </location>
</feature>
<evidence type="ECO:0000256" key="5">
    <source>
        <dbReference type="SAM" id="SignalP"/>
    </source>
</evidence>
<comment type="caution">
    <text evidence="7">The sequence shown here is derived from an EMBL/GenBank/DDBJ whole genome shotgun (WGS) entry which is preliminary data.</text>
</comment>
<dbReference type="PANTHER" id="PTHR30532:SF25">
    <property type="entry name" value="IRON(III) DICITRATE-BINDING PERIPLASMIC PROTEIN"/>
    <property type="match status" value="1"/>
</dbReference>
<dbReference type="InterPro" id="IPR051313">
    <property type="entry name" value="Bact_iron-sidero_bind"/>
</dbReference>
<dbReference type="EMBL" id="JAOZYC010000123">
    <property type="protein sequence ID" value="MEB8339822.1"/>
    <property type="molecule type" value="Genomic_DNA"/>
</dbReference>
<dbReference type="InterPro" id="IPR002491">
    <property type="entry name" value="ABC_transptr_periplasmic_BD"/>
</dbReference>
<evidence type="ECO:0000256" key="4">
    <source>
        <dbReference type="ARBA" id="ARBA00022729"/>
    </source>
</evidence>
<evidence type="ECO:0000313" key="8">
    <source>
        <dbReference type="Proteomes" id="UP001354931"/>
    </source>
</evidence>
<evidence type="ECO:0000256" key="1">
    <source>
        <dbReference type="ARBA" id="ARBA00004196"/>
    </source>
</evidence>
<protein>
    <submittedName>
        <fullName evidence="7">Iron-siderophore ABC transporter substrate-binding protein</fullName>
    </submittedName>
</protein>
<gene>
    <name evidence="7" type="ORF">OKJ99_20235</name>
</gene>
<evidence type="ECO:0000259" key="6">
    <source>
        <dbReference type="PROSITE" id="PS50983"/>
    </source>
</evidence>
<dbReference type="Proteomes" id="UP001354931">
    <property type="component" value="Unassembled WGS sequence"/>
</dbReference>
<comment type="similarity">
    <text evidence="2">Belongs to the bacterial solute-binding protein 8 family.</text>
</comment>
<keyword evidence="8" id="KW-1185">Reference proteome</keyword>
<evidence type="ECO:0000256" key="2">
    <source>
        <dbReference type="ARBA" id="ARBA00008814"/>
    </source>
</evidence>